<gene>
    <name evidence="7" type="primary">si:ch211-210p4.6</name>
</gene>
<dbReference type="PANTHER" id="PTHR48051:SF55">
    <property type="entry name" value="MALIGNANT FIBROUS HISTIOCYTOMA-AMPLIFIED SEQUENCE 1 HOMOLOG"/>
    <property type="match status" value="1"/>
</dbReference>
<dbReference type="PANTHER" id="PTHR48051">
    <property type="match status" value="1"/>
</dbReference>
<dbReference type="PROSITE" id="PS51424">
    <property type="entry name" value="ROC"/>
    <property type="match status" value="1"/>
</dbReference>
<dbReference type="SMART" id="SM00369">
    <property type="entry name" value="LRR_TYP"/>
    <property type="match status" value="4"/>
</dbReference>
<name>A0AAJ7V7B7_LATCA</name>
<dbReference type="GeneID" id="108887789"/>
<dbReference type="Pfam" id="PF08477">
    <property type="entry name" value="Roc"/>
    <property type="match status" value="1"/>
</dbReference>
<dbReference type="InterPro" id="IPR050216">
    <property type="entry name" value="LRR_domain-containing"/>
</dbReference>
<dbReference type="SUPFAM" id="SSF52058">
    <property type="entry name" value="L domain-like"/>
    <property type="match status" value="1"/>
</dbReference>
<dbReference type="InterPro" id="IPR027417">
    <property type="entry name" value="P-loop_NTPase"/>
</dbReference>
<keyword evidence="4" id="KW-0175">Coiled coil</keyword>
<keyword evidence="3" id="KW-0547">Nucleotide-binding</keyword>
<dbReference type="GO" id="GO:0009966">
    <property type="term" value="P:regulation of signal transduction"/>
    <property type="evidence" value="ECO:0007669"/>
    <property type="project" value="UniProtKB-ARBA"/>
</dbReference>
<feature type="domain" description="Roc" evidence="5">
    <location>
        <begin position="209"/>
        <end position="425"/>
    </location>
</feature>
<evidence type="ECO:0000313" key="7">
    <source>
        <dbReference type="RefSeq" id="XP_018538846.1"/>
    </source>
</evidence>
<dbReference type="Gene3D" id="3.40.50.300">
    <property type="entry name" value="P-loop containing nucleotide triphosphate hydrolases"/>
    <property type="match status" value="1"/>
</dbReference>
<reference evidence="7" key="1">
    <citation type="submission" date="2025-08" db="UniProtKB">
        <authorList>
            <consortium name="RefSeq"/>
        </authorList>
    </citation>
    <scope>IDENTIFICATION</scope>
    <source>
        <tissue evidence="7">Brain</tissue>
    </source>
</reference>
<keyword evidence="1" id="KW-0433">Leucine-rich repeat</keyword>
<dbReference type="Proteomes" id="UP000694890">
    <property type="component" value="Linkage group LG2"/>
</dbReference>
<dbReference type="Pfam" id="PF13855">
    <property type="entry name" value="LRR_8"/>
    <property type="match status" value="1"/>
</dbReference>
<dbReference type="PRINTS" id="PR00449">
    <property type="entry name" value="RASTRNSFRMNG"/>
</dbReference>
<feature type="coiled-coil region" evidence="4">
    <location>
        <begin position="339"/>
        <end position="374"/>
    </location>
</feature>
<dbReference type="Gene3D" id="3.80.10.10">
    <property type="entry name" value="Ribonuclease Inhibitor"/>
    <property type="match status" value="1"/>
</dbReference>
<evidence type="ECO:0000259" key="5">
    <source>
        <dbReference type="PROSITE" id="PS51424"/>
    </source>
</evidence>
<dbReference type="GO" id="GO:0000166">
    <property type="term" value="F:nucleotide binding"/>
    <property type="evidence" value="ECO:0007669"/>
    <property type="project" value="UniProtKB-KW"/>
</dbReference>
<dbReference type="PROSITE" id="PS51450">
    <property type="entry name" value="LRR"/>
    <property type="match status" value="1"/>
</dbReference>
<dbReference type="InterPro" id="IPR003591">
    <property type="entry name" value="Leu-rich_rpt_typical-subtyp"/>
</dbReference>
<evidence type="ECO:0000256" key="2">
    <source>
        <dbReference type="ARBA" id="ARBA00022737"/>
    </source>
</evidence>
<accession>A0AAJ7V7B7</accession>
<protein>
    <submittedName>
        <fullName evidence="7">Malignant fibrous histiocytoma-amplified sequence 1 isoform X1</fullName>
    </submittedName>
</protein>
<dbReference type="InterPro" id="IPR001611">
    <property type="entry name" value="Leu-rich_rpt"/>
</dbReference>
<dbReference type="RefSeq" id="XP_018538846.1">
    <property type="nucleotide sequence ID" value="XM_018683330.2"/>
</dbReference>
<dbReference type="InterPro" id="IPR032675">
    <property type="entry name" value="LRR_dom_sf"/>
</dbReference>
<evidence type="ECO:0000256" key="3">
    <source>
        <dbReference type="ARBA" id="ARBA00022741"/>
    </source>
</evidence>
<evidence type="ECO:0000313" key="6">
    <source>
        <dbReference type="Proteomes" id="UP000694890"/>
    </source>
</evidence>
<proteinExistence type="predicted"/>
<dbReference type="Gene3D" id="1.10.10.10">
    <property type="entry name" value="Winged helix-like DNA-binding domain superfamily/Winged helix DNA-binding domain"/>
    <property type="match status" value="1"/>
</dbReference>
<organism evidence="6 7">
    <name type="scientific">Lates calcarifer</name>
    <name type="common">Barramundi</name>
    <name type="synonym">Holocentrus calcarifer</name>
    <dbReference type="NCBI Taxonomy" id="8187"/>
    <lineage>
        <taxon>Eukaryota</taxon>
        <taxon>Metazoa</taxon>
        <taxon>Chordata</taxon>
        <taxon>Craniata</taxon>
        <taxon>Vertebrata</taxon>
        <taxon>Euteleostomi</taxon>
        <taxon>Actinopterygii</taxon>
        <taxon>Neopterygii</taxon>
        <taxon>Teleostei</taxon>
        <taxon>Neoteleostei</taxon>
        <taxon>Acanthomorphata</taxon>
        <taxon>Carangaria</taxon>
        <taxon>Carangaria incertae sedis</taxon>
        <taxon>Centropomidae</taxon>
        <taxon>Lates</taxon>
    </lineage>
</organism>
<evidence type="ECO:0000256" key="1">
    <source>
        <dbReference type="ARBA" id="ARBA00022614"/>
    </source>
</evidence>
<sequence>MKKMAMLNVNSWEEHDLSGQNLKSLPRDLLTYVKSLDLQRNKLKRVIGISRFTHLTELNLSRNKIMEFSQEMQYLQRLEILYMNQNNIRSIPEGIFPHFTVLKFVKLSSNRLVKLPPDINQCTSITYLDLSRNCLQNIQPLIGLTKLKELLVEKNHLTELPPQLFQSSNCELTVCKATGNPLRCPPEEVCSGGVTDIQSYFHQMEKNPNTRSAWTVKTMFLGSSMAGKSTLCRSLREGKPVVVAVKDRTEGIEISQMYTEEVRFLFWDFAGQEEYYLTHHVFITPRALVILATDLASYSIVDPQSFNDQLWFWINNIQLRVPDSVVLLVGTHCDQCRDQEEVMEKKKDIEEKVKTMLENRRMVLKQQKKNLEENTDPSLFTDQVDELDCLLEYNLKVLDLVTLDCTKTEDIAKLKCHILMCIQSESMLLCSESILPKSYEEVEQAIHKLVALEQIPQHGIVLLDELSDLILNHVSLSRESLHSILRFLLRYLHRIGVIIWYEDINVLSDRVFIQPSFLISMFKSIVRHDLVQQLEEVSRDLLMQEGALVKQKFIWVDDLRCRGTLHNAAMRILVRRELEKLVEDDDDDDDDLIREVVGTKKEEGIILTLLQYFEVCLPTLVGSPLNPQAAEFIPGVKQWESARVAKRDPDGACLFPMYLKDDLIVSNKWGENKQDDLSVHVYILPEIPHGFFHRLIVKTCSLYATHWVGKEQSLFCCGNKLALVRQRTTDGDPFIEIRCRRPEKDEEFRSLWDLILAVMSKLFVLSRQWPGLTQQVHTPCPERGCPHYFTWRDWQELSDTNLYNLVKEEKLVCQGGHTRRTELIFPKVPILQQGV</sequence>
<dbReference type="GO" id="GO:0005737">
    <property type="term" value="C:cytoplasm"/>
    <property type="evidence" value="ECO:0007669"/>
    <property type="project" value="TreeGrafter"/>
</dbReference>
<dbReference type="AlphaFoldDB" id="A0AAJ7V7B7"/>
<dbReference type="InterPro" id="IPR036388">
    <property type="entry name" value="WH-like_DNA-bd_sf"/>
</dbReference>
<keyword evidence="2" id="KW-0677">Repeat</keyword>
<evidence type="ECO:0000256" key="4">
    <source>
        <dbReference type="SAM" id="Coils"/>
    </source>
</evidence>
<dbReference type="SUPFAM" id="SSF52540">
    <property type="entry name" value="P-loop containing nucleoside triphosphate hydrolases"/>
    <property type="match status" value="1"/>
</dbReference>
<dbReference type="InterPro" id="IPR020859">
    <property type="entry name" value="ROC"/>
</dbReference>